<dbReference type="GO" id="GO:0003677">
    <property type="term" value="F:DNA binding"/>
    <property type="evidence" value="ECO:0007669"/>
    <property type="project" value="UniProtKB-KW"/>
</dbReference>
<organism evidence="5 6">
    <name type="scientific">Vibrio pectenicida</name>
    <dbReference type="NCBI Taxonomy" id="62763"/>
    <lineage>
        <taxon>Bacteria</taxon>
        <taxon>Pseudomonadati</taxon>
        <taxon>Pseudomonadota</taxon>
        <taxon>Gammaproteobacteria</taxon>
        <taxon>Vibrionales</taxon>
        <taxon>Vibrionaceae</taxon>
        <taxon>Vibrio</taxon>
    </lineage>
</organism>
<dbReference type="PANTHER" id="PTHR30408">
    <property type="entry name" value="TYPE-1 RESTRICTION ENZYME ECOKI SPECIFICITY PROTEIN"/>
    <property type="match status" value="1"/>
</dbReference>
<comment type="similarity">
    <text evidence="1">Belongs to the type-I restriction system S methylase family.</text>
</comment>
<feature type="domain" description="Type I restriction modification DNA specificity" evidence="4">
    <location>
        <begin position="36"/>
        <end position="203"/>
    </location>
</feature>
<evidence type="ECO:0000256" key="1">
    <source>
        <dbReference type="ARBA" id="ARBA00010923"/>
    </source>
</evidence>
<dbReference type="AlphaFoldDB" id="A0A7Y4ECZ1"/>
<accession>A0A7Y4ECZ1</accession>
<keyword evidence="5" id="KW-0378">Hydrolase</keyword>
<comment type="caution">
    <text evidence="5">The sequence shown here is derived from an EMBL/GenBank/DDBJ whole genome shotgun (WGS) entry which is preliminary data.</text>
</comment>
<protein>
    <submittedName>
        <fullName evidence="5">Restriction endonuclease subunit S</fullName>
    </submittedName>
</protein>
<dbReference type="InterPro" id="IPR044946">
    <property type="entry name" value="Restrct_endonuc_typeI_TRD_sf"/>
</dbReference>
<evidence type="ECO:0000313" key="5">
    <source>
        <dbReference type="EMBL" id="NOH69921.1"/>
    </source>
</evidence>
<keyword evidence="5" id="KW-0540">Nuclease</keyword>
<feature type="domain" description="Type I restriction modification DNA specificity" evidence="4">
    <location>
        <begin position="250"/>
        <end position="401"/>
    </location>
</feature>
<evidence type="ECO:0000259" key="4">
    <source>
        <dbReference type="Pfam" id="PF01420"/>
    </source>
</evidence>
<keyword evidence="3" id="KW-0238">DNA-binding</keyword>
<dbReference type="Pfam" id="PF01420">
    <property type="entry name" value="Methylase_S"/>
    <property type="match status" value="2"/>
</dbReference>
<dbReference type="PANTHER" id="PTHR30408:SF13">
    <property type="entry name" value="TYPE I RESTRICTION ENZYME HINDI SPECIFICITY SUBUNIT"/>
    <property type="match status" value="1"/>
</dbReference>
<evidence type="ECO:0000256" key="2">
    <source>
        <dbReference type="ARBA" id="ARBA00022747"/>
    </source>
</evidence>
<dbReference type="GO" id="GO:0004519">
    <property type="term" value="F:endonuclease activity"/>
    <property type="evidence" value="ECO:0007669"/>
    <property type="project" value="UniProtKB-KW"/>
</dbReference>
<gene>
    <name evidence="5" type="ORF">F0225_01005</name>
</gene>
<dbReference type="EMBL" id="VTXC01000002">
    <property type="protein sequence ID" value="NOH69921.1"/>
    <property type="molecule type" value="Genomic_DNA"/>
</dbReference>
<dbReference type="RefSeq" id="WP_171359599.1">
    <property type="nucleotide sequence ID" value="NZ_VTXC01000002.1"/>
</dbReference>
<evidence type="ECO:0000313" key="6">
    <source>
        <dbReference type="Proteomes" id="UP000565719"/>
    </source>
</evidence>
<name>A0A7Y4ECZ1_9VIBR</name>
<keyword evidence="2" id="KW-0680">Restriction system</keyword>
<keyword evidence="5" id="KW-0255">Endonuclease</keyword>
<dbReference type="InterPro" id="IPR000055">
    <property type="entry name" value="Restrct_endonuc_typeI_TRD"/>
</dbReference>
<evidence type="ECO:0000256" key="3">
    <source>
        <dbReference type="ARBA" id="ARBA00023125"/>
    </source>
</evidence>
<dbReference type="InterPro" id="IPR052021">
    <property type="entry name" value="Type-I_RS_S_subunit"/>
</dbReference>
<dbReference type="Gene3D" id="3.90.220.20">
    <property type="entry name" value="DNA methylase specificity domains"/>
    <property type="match status" value="2"/>
</dbReference>
<dbReference type="Proteomes" id="UP000565719">
    <property type="component" value="Unassembled WGS sequence"/>
</dbReference>
<proteinExistence type="inferred from homology"/>
<dbReference type="GO" id="GO:0009307">
    <property type="term" value="P:DNA restriction-modification system"/>
    <property type="evidence" value="ECO:0007669"/>
    <property type="project" value="UniProtKB-KW"/>
</dbReference>
<sequence length="456" mass="49731">MSFELPFKLPTGWQVATVDELVKQKIIAKPLDGNHGGMHPKASDYIESGVPFVMASDLAGGRVDLIDCKFISEEQASGLRKGIAKAGDVLLSHKATIGRTAIVQDSKHDFVMLTPQVTYYRVINSSALSNIYLKAYFDSRFFQSILGLWAGAGSTRAYLGITGQLKLPIILPPIEIQNEISGQVHALNKKVNLNNEINQTLEEMAQAIFKSWFVDFEPVKAKMNGEQPEGMDAATASLFPERLDSDTGLPKGWKLSEIGDEVAVVGGGTPSKKNDDFWVAGHIHWTSPKDLSGIQDKVLLDTASKVTEAGLKKISSGLLPLDTVLLSSRAPVGYLALAKVPMAINQGYIAMKCEKQLPPEFVLQWCVHRMDEIKQRASGSTFAEISKKSFKPISVVVPSGEVLSAYRKVVKSLYDAITSNACQNEQLSTLRDTLLPKLLSGEVNLEEDRSLSGALI</sequence>
<dbReference type="SUPFAM" id="SSF116734">
    <property type="entry name" value="DNA methylase specificity domain"/>
    <property type="match status" value="2"/>
</dbReference>
<reference evidence="5 6" key="1">
    <citation type="submission" date="2019-09" db="EMBL/GenBank/DDBJ databases">
        <title>Draft genome sequencing and comparative genomics of hatchery-associated Vibrios.</title>
        <authorList>
            <person name="Kehlet-Delgado H."/>
            <person name="Mueller R.S."/>
        </authorList>
    </citation>
    <scope>NUCLEOTIDE SEQUENCE [LARGE SCALE GENOMIC DNA]</scope>
    <source>
        <strain evidence="5 6">99-46-Y</strain>
    </source>
</reference>